<dbReference type="InterPro" id="IPR036676">
    <property type="entry name" value="PurM-like_C_sf"/>
</dbReference>
<dbReference type="InterPro" id="IPR011854">
    <property type="entry name" value="HypE"/>
</dbReference>
<dbReference type="EMBL" id="LFWU01000154">
    <property type="protein sequence ID" value="KON29509.1"/>
    <property type="molecule type" value="Genomic_DNA"/>
</dbReference>
<organism evidence="2 3">
    <name type="scientific">miscellaneous Crenarchaeota group-1 archaeon SG8-32-1</name>
    <dbReference type="NCBI Taxonomy" id="1685124"/>
    <lineage>
        <taxon>Archaea</taxon>
        <taxon>Candidatus Bathyarchaeota</taxon>
        <taxon>MCG-1</taxon>
    </lineage>
</organism>
<evidence type="ECO:0000313" key="3">
    <source>
        <dbReference type="Proteomes" id="UP000037237"/>
    </source>
</evidence>
<dbReference type="Gene3D" id="3.90.650.10">
    <property type="entry name" value="PurM-like C-terminal domain"/>
    <property type="match status" value="1"/>
</dbReference>
<dbReference type="InterPro" id="IPR010918">
    <property type="entry name" value="PurM-like_C_dom"/>
</dbReference>
<dbReference type="SUPFAM" id="SSF56042">
    <property type="entry name" value="PurM C-terminal domain-like"/>
    <property type="match status" value="1"/>
</dbReference>
<evidence type="ECO:0000313" key="2">
    <source>
        <dbReference type="EMBL" id="KON29509.1"/>
    </source>
</evidence>
<dbReference type="PANTHER" id="PTHR30303:SF4">
    <property type="entry name" value="HYDROGENASE EXPRESSION_FORMATION PROTEIN HYPE"/>
    <property type="match status" value="1"/>
</dbReference>
<protein>
    <recommendedName>
        <fullName evidence="1">PurM-like C-terminal domain-containing protein</fullName>
    </recommendedName>
</protein>
<reference evidence="2 3" key="1">
    <citation type="submission" date="2015-06" db="EMBL/GenBank/DDBJ databases">
        <title>New insights into the roles of widespread benthic archaea in carbon and nitrogen cycling.</title>
        <authorList>
            <person name="Lazar C.S."/>
            <person name="Baker B.J."/>
            <person name="Seitz K.W."/>
            <person name="Hyde A.S."/>
            <person name="Dick G.J."/>
            <person name="Hinrichs K.-U."/>
            <person name="Teske A.P."/>
        </authorList>
    </citation>
    <scope>NUCLEOTIDE SEQUENCE [LARGE SCALE GENOMIC DNA]</scope>
    <source>
        <strain evidence="2">SG8-32-1</strain>
    </source>
</reference>
<comment type="caution">
    <text evidence="2">The sequence shown here is derived from an EMBL/GenBank/DDBJ whole genome shotgun (WGS) entry which is preliminary data.</text>
</comment>
<gene>
    <name evidence="2" type="ORF">AC477_05815</name>
</gene>
<proteinExistence type="predicted"/>
<sequence length="104" mass="11557">AKVGFNVYNEKIMIPNETQKICKHFGVDPLQLISSGSLLIATKEEMAEKIIQNLSKSDVQASIIGEIIEPTFGRNLISKAGNKTELVRPLSDHLWKALEKPVKI</sequence>
<evidence type="ECO:0000259" key="1">
    <source>
        <dbReference type="Pfam" id="PF02769"/>
    </source>
</evidence>
<feature type="non-terminal residue" evidence="2">
    <location>
        <position position="1"/>
    </location>
</feature>
<dbReference type="Proteomes" id="UP000037237">
    <property type="component" value="Unassembled WGS sequence"/>
</dbReference>
<dbReference type="PANTHER" id="PTHR30303">
    <property type="entry name" value="HYDROGENASE ISOENZYMES FORMATION PROTEIN HYPE"/>
    <property type="match status" value="1"/>
</dbReference>
<name>A0A0M0BM77_9ARCH</name>
<dbReference type="AlphaFoldDB" id="A0A0M0BM77"/>
<feature type="domain" description="PurM-like C-terminal" evidence="1">
    <location>
        <begin position="2"/>
        <end position="69"/>
    </location>
</feature>
<dbReference type="Pfam" id="PF02769">
    <property type="entry name" value="AIRS_C"/>
    <property type="match status" value="1"/>
</dbReference>
<accession>A0A0M0BM77</accession>
<dbReference type="GO" id="GO:0051604">
    <property type="term" value="P:protein maturation"/>
    <property type="evidence" value="ECO:0007669"/>
    <property type="project" value="TreeGrafter"/>
</dbReference>